<evidence type="ECO:0000313" key="1">
    <source>
        <dbReference type="EMBL" id="KZR96078.1"/>
    </source>
</evidence>
<dbReference type="EMBL" id="LRGB01026174">
    <property type="protein sequence ID" value="KZR96078.1"/>
    <property type="molecule type" value="Genomic_DNA"/>
</dbReference>
<dbReference type="AlphaFoldDB" id="A0A164DSM2"/>
<sequence>MLCYASVAILHAFGALSLYDKPKLSYVNKLIALFVKQQHNDLN</sequence>
<comment type="caution">
    <text evidence="1">The sequence shown here is derived from an EMBL/GenBank/DDBJ whole genome shotgun (WGS) entry which is preliminary data.</text>
</comment>
<accession>A0A164DSM2</accession>
<evidence type="ECO:0000313" key="2">
    <source>
        <dbReference type="Proteomes" id="UP000076858"/>
    </source>
</evidence>
<protein>
    <submittedName>
        <fullName evidence="1">Uncharacterized protein</fullName>
    </submittedName>
</protein>
<gene>
    <name evidence="1" type="ORF">APZ42_009790</name>
</gene>
<keyword evidence="2" id="KW-1185">Reference proteome</keyword>
<name>A0A164DSM2_9CRUS</name>
<reference evidence="1 2" key="1">
    <citation type="submission" date="2016-03" db="EMBL/GenBank/DDBJ databases">
        <title>EvidentialGene: Evidence-directed Construction of Genes on Genomes.</title>
        <authorList>
            <person name="Gilbert D.G."/>
            <person name="Choi J.-H."/>
            <person name="Mockaitis K."/>
            <person name="Colbourne J."/>
            <person name="Pfrender M."/>
        </authorList>
    </citation>
    <scope>NUCLEOTIDE SEQUENCE [LARGE SCALE GENOMIC DNA]</scope>
    <source>
        <strain evidence="1 2">Xinb3</strain>
        <tissue evidence="1">Complete organism</tissue>
    </source>
</reference>
<organism evidence="1 2">
    <name type="scientific">Daphnia magna</name>
    <dbReference type="NCBI Taxonomy" id="35525"/>
    <lineage>
        <taxon>Eukaryota</taxon>
        <taxon>Metazoa</taxon>
        <taxon>Ecdysozoa</taxon>
        <taxon>Arthropoda</taxon>
        <taxon>Crustacea</taxon>
        <taxon>Branchiopoda</taxon>
        <taxon>Diplostraca</taxon>
        <taxon>Cladocera</taxon>
        <taxon>Anomopoda</taxon>
        <taxon>Daphniidae</taxon>
        <taxon>Daphnia</taxon>
    </lineage>
</organism>
<proteinExistence type="predicted"/>
<dbReference type="Proteomes" id="UP000076858">
    <property type="component" value="Unassembled WGS sequence"/>
</dbReference>